<evidence type="ECO:0000313" key="3">
    <source>
        <dbReference type="EMBL" id="GGC42203.1"/>
    </source>
</evidence>
<proteinExistence type="predicted"/>
<gene>
    <name evidence="3" type="ORF">GCM10011386_37960</name>
</gene>
<feature type="compositionally biased region" description="Basic and acidic residues" evidence="1">
    <location>
        <begin position="19"/>
        <end position="29"/>
    </location>
</feature>
<reference evidence="4" key="1">
    <citation type="journal article" date="2019" name="Int. J. Syst. Evol. Microbiol.">
        <title>The Global Catalogue of Microorganisms (GCM) 10K type strain sequencing project: providing services to taxonomists for standard genome sequencing and annotation.</title>
        <authorList>
            <consortium name="The Broad Institute Genomics Platform"/>
            <consortium name="The Broad Institute Genome Sequencing Center for Infectious Disease"/>
            <person name="Wu L."/>
            <person name="Ma J."/>
        </authorList>
    </citation>
    <scope>NUCLEOTIDE SEQUENCE [LARGE SCALE GENOMIC DNA]</scope>
    <source>
        <strain evidence="4">CGMCC 1.15342</strain>
    </source>
</reference>
<dbReference type="EMBL" id="BMIK01000018">
    <property type="protein sequence ID" value="GGC42203.1"/>
    <property type="molecule type" value="Genomic_DNA"/>
</dbReference>
<comment type="caution">
    <text evidence="3">The sequence shown here is derived from an EMBL/GenBank/DDBJ whole genome shotgun (WGS) entry which is preliminary data.</text>
</comment>
<dbReference type="Proteomes" id="UP000597338">
    <property type="component" value="Unassembled WGS sequence"/>
</dbReference>
<keyword evidence="2" id="KW-0812">Transmembrane</keyword>
<organism evidence="3 4">
    <name type="scientific">Parapedobacter defluvii</name>
    <dbReference type="NCBI Taxonomy" id="2045106"/>
    <lineage>
        <taxon>Bacteria</taxon>
        <taxon>Pseudomonadati</taxon>
        <taxon>Bacteroidota</taxon>
        <taxon>Sphingobacteriia</taxon>
        <taxon>Sphingobacteriales</taxon>
        <taxon>Sphingobacteriaceae</taxon>
        <taxon>Parapedobacter</taxon>
    </lineage>
</organism>
<feature type="transmembrane region" description="Helical" evidence="2">
    <location>
        <begin position="102"/>
        <end position="127"/>
    </location>
</feature>
<feature type="region of interest" description="Disordered" evidence="1">
    <location>
        <begin position="1"/>
        <end position="29"/>
    </location>
</feature>
<name>A0ABQ1MM83_9SPHI</name>
<evidence type="ECO:0000313" key="4">
    <source>
        <dbReference type="Proteomes" id="UP000597338"/>
    </source>
</evidence>
<accession>A0ABQ1MM83</accession>
<sequence length="129" mass="14973">MSKLNMARQLTKQTAEQKQNTEKEQREEPLTIDKALAELFTRILENQKVLNRFQHDIANVINKRLPNSGGVDQRLAKMEETLLEITRAIPEYSKQQRKTRNLLMAIFFLSTIPFFTLVAALGLMAWLSR</sequence>
<protein>
    <recommendedName>
        <fullName evidence="5">Mobilization protein</fullName>
    </recommendedName>
</protein>
<keyword evidence="4" id="KW-1185">Reference proteome</keyword>
<evidence type="ECO:0000256" key="2">
    <source>
        <dbReference type="SAM" id="Phobius"/>
    </source>
</evidence>
<evidence type="ECO:0008006" key="5">
    <source>
        <dbReference type="Google" id="ProtNLM"/>
    </source>
</evidence>
<keyword evidence="2" id="KW-0472">Membrane</keyword>
<keyword evidence="2" id="KW-1133">Transmembrane helix</keyword>
<evidence type="ECO:0000256" key="1">
    <source>
        <dbReference type="SAM" id="MobiDB-lite"/>
    </source>
</evidence>
<feature type="compositionally biased region" description="Polar residues" evidence="1">
    <location>
        <begin position="8"/>
        <end position="18"/>
    </location>
</feature>